<keyword evidence="3" id="KW-1185">Reference proteome</keyword>
<organism evidence="2 3">
    <name type="scientific">Apodemus speciosus</name>
    <name type="common">Large Japanese field mouse</name>
    <dbReference type="NCBI Taxonomy" id="105296"/>
    <lineage>
        <taxon>Eukaryota</taxon>
        <taxon>Metazoa</taxon>
        <taxon>Chordata</taxon>
        <taxon>Craniata</taxon>
        <taxon>Vertebrata</taxon>
        <taxon>Euteleostomi</taxon>
        <taxon>Mammalia</taxon>
        <taxon>Eutheria</taxon>
        <taxon>Euarchontoglires</taxon>
        <taxon>Glires</taxon>
        <taxon>Rodentia</taxon>
        <taxon>Myomorpha</taxon>
        <taxon>Muroidea</taxon>
        <taxon>Muridae</taxon>
        <taxon>Murinae</taxon>
        <taxon>Apodemus</taxon>
    </lineage>
</organism>
<sequence>MGTKAPGPEGGEGGRHRSKATLKESPAVLILKQAEDPGLFFPPAQQHVSSMTGQLQEKPPEPGPRRSRPLPRSRV</sequence>
<feature type="compositionally biased region" description="Polar residues" evidence="1">
    <location>
        <begin position="46"/>
        <end position="55"/>
    </location>
</feature>
<name>A0ABQ0FPF5_APOSI</name>
<proteinExistence type="predicted"/>
<dbReference type="EMBL" id="BAAFST010000017">
    <property type="protein sequence ID" value="GAB1301140.1"/>
    <property type="molecule type" value="Genomic_DNA"/>
</dbReference>
<feature type="compositionally biased region" description="Basic residues" evidence="1">
    <location>
        <begin position="65"/>
        <end position="75"/>
    </location>
</feature>
<evidence type="ECO:0000313" key="3">
    <source>
        <dbReference type="Proteomes" id="UP001623349"/>
    </source>
</evidence>
<accession>A0ABQ0FPF5</accession>
<reference evidence="2 3" key="1">
    <citation type="submission" date="2024-08" db="EMBL/GenBank/DDBJ databases">
        <title>The draft genome of Apodemus speciosus.</title>
        <authorList>
            <person name="Nabeshima K."/>
            <person name="Suzuki S."/>
            <person name="Onuma M."/>
        </authorList>
    </citation>
    <scope>NUCLEOTIDE SEQUENCE [LARGE SCALE GENOMIC DNA]</scope>
    <source>
        <strain evidence="2">IB14-021</strain>
    </source>
</reference>
<feature type="region of interest" description="Disordered" evidence="1">
    <location>
        <begin position="1"/>
        <end position="23"/>
    </location>
</feature>
<gene>
    <name evidence="2" type="ORF">APTSU1_001637800</name>
</gene>
<dbReference type="Proteomes" id="UP001623349">
    <property type="component" value="Unassembled WGS sequence"/>
</dbReference>
<evidence type="ECO:0000313" key="2">
    <source>
        <dbReference type="EMBL" id="GAB1301140.1"/>
    </source>
</evidence>
<evidence type="ECO:0000256" key="1">
    <source>
        <dbReference type="SAM" id="MobiDB-lite"/>
    </source>
</evidence>
<comment type="caution">
    <text evidence="2">The sequence shown here is derived from an EMBL/GenBank/DDBJ whole genome shotgun (WGS) entry which is preliminary data.</text>
</comment>
<protein>
    <submittedName>
        <fullName evidence="2">Uncharacterized protein</fullName>
    </submittedName>
</protein>
<feature type="region of interest" description="Disordered" evidence="1">
    <location>
        <begin position="39"/>
        <end position="75"/>
    </location>
</feature>